<evidence type="ECO:0000256" key="5">
    <source>
        <dbReference type="ARBA" id="ARBA00022723"/>
    </source>
</evidence>
<evidence type="ECO:0000256" key="9">
    <source>
        <dbReference type="ARBA" id="ARBA00022958"/>
    </source>
</evidence>
<comment type="catalytic activity">
    <reaction evidence="10 11">
        <text>L-methionine + ATP + H2O = S-adenosyl-L-methionine + phosphate + diphosphate</text>
        <dbReference type="Rhea" id="RHEA:21080"/>
        <dbReference type="ChEBI" id="CHEBI:15377"/>
        <dbReference type="ChEBI" id="CHEBI:30616"/>
        <dbReference type="ChEBI" id="CHEBI:33019"/>
        <dbReference type="ChEBI" id="CHEBI:43474"/>
        <dbReference type="ChEBI" id="CHEBI:57844"/>
        <dbReference type="ChEBI" id="CHEBI:59789"/>
        <dbReference type="EC" id="2.5.1.6"/>
    </reaction>
</comment>
<dbReference type="CDD" id="cd18079">
    <property type="entry name" value="S-AdoMet_synt"/>
    <property type="match status" value="1"/>
</dbReference>
<dbReference type="EC" id="2.5.1.6" evidence="11"/>
<dbReference type="InterPro" id="IPR022629">
    <property type="entry name" value="S-AdoMet_synt_central"/>
</dbReference>
<feature type="domain" description="S-adenosylmethionine synthetase central" evidence="14">
    <location>
        <begin position="124"/>
        <end position="242"/>
    </location>
</feature>
<evidence type="ECO:0000256" key="1">
    <source>
        <dbReference type="ARBA" id="ARBA00005224"/>
    </source>
</evidence>
<evidence type="ECO:0000256" key="11">
    <source>
        <dbReference type="RuleBase" id="RU000541"/>
    </source>
</evidence>
<dbReference type="NCBIfam" id="TIGR01034">
    <property type="entry name" value="metK"/>
    <property type="match status" value="1"/>
</dbReference>
<keyword evidence="9 11" id="KW-0630">Potassium</keyword>
<dbReference type="GO" id="GO:0005524">
    <property type="term" value="F:ATP binding"/>
    <property type="evidence" value="ECO:0007669"/>
    <property type="project" value="UniProtKB-KW"/>
</dbReference>
<dbReference type="Pfam" id="PF02773">
    <property type="entry name" value="S-AdoMet_synt_C"/>
    <property type="match status" value="1"/>
</dbReference>
<evidence type="ECO:0000313" key="16">
    <source>
        <dbReference type="EMBL" id="CDJ53945.1"/>
    </source>
</evidence>
<dbReference type="PANTHER" id="PTHR11964">
    <property type="entry name" value="S-ADENOSYLMETHIONINE SYNTHETASE"/>
    <property type="match status" value="1"/>
</dbReference>
<dbReference type="PIRSF" id="PIRSF000497">
    <property type="entry name" value="MAT"/>
    <property type="match status" value="1"/>
</dbReference>
<dbReference type="FunFam" id="3.30.300.10:FF:000001">
    <property type="entry name" value="S-adenosylmethionine synthase"/>
    <property type="match status" value="1"/>
</dbReference>
<accession>U6M1N7</accession>
<dbReference type="PROSITE" id="PS00376">
    <property type="entry name" value="ADOMET_SYNTHASE_1"/>
    <property type="match status" value="1"/>
</dbReference>
<evidence type="ECO:0000313" key="17">
    <source>
        <dbReference type="Proteomes" id="UP000030750"/>
    </source>
</evidence>
<evidence type="ECO:0000256" key="8">
    <source>
        <dbReference type="ARBA" id="ARBA00022842"/>
    </source>
</evidence>
<dbReference type="InterPro" id="IPR022630">
    <property type="entry name" value="S-AdoMet_synt_C"/>
</dbReference>
<feature type="domain" description="S-adenosylmethionine synthetase C-terminal" evidence="15">
    <location>
        <begin position="281"/>
        <end position="351"/>
    </location>
</feature>
<reference evidence="16" key="1">
    <citation type="submission" date="2013-10" db="EMBL/GenBank/DDBJ databases">
        <title>Genomic analysis of the causative agents of coccidiosis in chickens.</title>
        <authorList>
            <person name="Reid A.J."/>
            <person name="Blake D."/>
            <person name="Billington K."/>
            <person name="Browne H."/>
            <person name="Dunn M."/>
            <person name="Hung S."/>
            <person name="Kawahara F."/>
            <person name="Miranda-Saavedra D."/>
            <person name="Mourier T."/>
            <person name="Nagra H."/>
            <person name="Otto T.D."/>
            <person name="Rawlings N."/>
            <person name="Sanchez A."/>
            <person name="Sanders M."/>
            <person name="Subramaniam C."/>
            <person name="Tay Y."/>
            <person name="Dear P."/>
            <person name="Doerig C."/>
            <person name="Gruber A."/>
            <person name="Parkinson J."/>
            <person name="Shirley M."/>
            <person name="Wan K.L."/>
            <person name="Berriman M."/>
            <person name="Tomley F."/>
            <person name="Pain A."/>
        </authorList>
    </citation>
    <scope>NUCLEOTIDE SEQUENCE [LARGE SCALE GENOMIC DNA]</scope>
    <source>
        <strain evidence="16">Houghton</strain>
    </source>
</reference>
<dbReference type="UniPathway" id="UPA00315">
    <property type="reaction ID" value="UER00080"/>
</dbReference>
<evidence type="ECO:0000256" key="2">
    <source>
        <dbReference type="ARBA" id="ARBA00009685"/>
    </source>
</evidence>
<keyword evidence="7 11" id="KW-0067">ATP-binding</keyword>
<gene>
    <name evidence="16" type="ORF">EBH_0060640</name>
</gene>
<dbReference type="InterPro" id="IPR022636">
    <property type="entry name" value="S-AdoMet_synthetase_sfam"/>
</dbReference>
<dbReference type="AlphaFoldDB" id="U6M1N7"/>
<dbReference type="GO" id="GO:0006730">
    <property type="term" value="P:one-carbon metabolic process"/>
    <property type="evidence" value="ECO:0007669"/>
    <property type="project" value="UniProtKB-KW"/>
</dbReference>
<keyword evidence="4 11" id="KW-0808">Transferase</keyword>
<name>U6M1N7_9EIME</name>
<sequence length="363" mass="39552">MALNAIVTTPGRFLFTSESVNEGHPDKLCDQVSDAILDACLAEDPNSKVACETCTKTGMVMIFGEITTNASVDYEKIIRETCRDIGYDDEAKGLDYKTMKVVVAIEDQSPEIAQAVHVNKNIEEIGAGDQGHMFGYACDETPELMPLSHSLATNLGKRLTDVRKSGVLPYIRPDGKTQVTVEYDNSSGVPVPHTIVISTQHAPEVDNEQLRRDVMQHVVRPVVPACYLDENTIYHLNPSGRFVLGGPHGDAGTAAGGPTGGGPSAGRIQLKSTGVRLMPPGVATPLSLFVDSYGTCAEGYTDDCLLKIVAENFDFRPGVIQRDLRLKEPLFRELAAYGHFGRCPEKYAWEKPRDLSHCKKTKA</sequence>
<dbReference type="GO" id="GO:0046872">
    <property type="term" value="F:metal ion binding"/>
    <property type="evidence" value="ECO:0007669"/>
    <property type="project" value="UniProtKB-KW"/>
</dbReference>
<dbReference type="OrthoDB" id="5852090at2759"/>
<keyword evidence="17" id="KW-1185">Reference proteome</keyword>
<dbReference type="Proteomes" id="UP000030750">
    <property type="component" value="Unassembled WGS sequence"/>
</dbReference>
<feature type="domain" description="S-adenosylmethionine synthetase N-terminal" evidence="13">
    <location>
        <begin position="13"/>
        <end position="110"/>
    </location>
</feature>
<keyword evidence="3 11" id="KW-0554">One-carbon metabolism</keyword>
<comment type="pathway">
    <text evidence="1 11">Amino-acid biosynthesis; S-adenosyl-L-methionine biosynthesis; S-adenosyl-L-methionine from L-methionine: step 1/1.</text>
</comment>
<dbReference type="GO" id="GO:0004478">
    <property type="term" value="F:methionine adenosyltransferase activity"/>
    <property type="evidence" value="ECO:0007669"/>
    <property type="project" value="UniProtKB-EC"/>
</dbReference>
<comment type="function">
    <text evidence="11">Catalyzes the formation of S-adenosylmethionine from methionine and ATP.</text>
</comment>
<protein>
    <recommendedName>
        <fullName evidence="11">S-adenosylmethionine synthase</fullName>
        <ecNumber evidence="11">2.5.1.6</ecNumber>
    </recommendedName>
</protein>
<dbReference type="InterPro" id="IPR002133">
    <property type="entry name" value="S-AdoMet_synthetase"/>
</dbReference>
<dbReference type="InterPro" id="IPR022628">
    <property type="entry name" value="S-AdoMet_synt_N"/>
</dbReference>
<comment type="similarity">
    <text evidence="2 12">Belongs to the AdoMet synthase family.</text>
</comment>
<comment type="cofactor">
    <cofactor evidence="11">
        <name>Mg(2+)</name>
        <dbReference type="ChEBI" id="CHEBI:18420"/>
    </cofactor>
    <text evidence="11">Binds 2 magnesium ions per subunit. The magnesium ions interact primarily with the substrate.</text>
</comment>
<dbReference type="Pfam" id="PF00438">
    <property type="entry name" value="S-AdoMet_synt_N"/>
    <property type="match status" value="1"/>
</dbReference>
<dbReference type="GO" id="GO:0006556">
    <property type="term" value="P:S-adenosylmethionine biosynthetic process"/>
    <property type="evidence" value="ECO:0007669"/>
    <property type="project" value="UniProtKB-UniPathway"/>
</dbReference>
<evidence type="ECO:0000256" key="12">
    <source>
        <dbReference type="RuleBase" id="RU004462"/>
    </source>
</evidence>
<evidence type="ECO:0000256" key="4">
    <source>
        <dbReference type="ARBA" id="ARBA00022679"/>
    </source>
</evidence>
<dbReference type="InterPro" id="IPR022631">
    <property type="entry name" value="ADOMET_SYNTHASE_CS"/>
</dbReference>
<evidence type="ECO:0000259" key="15">
    <source>
        <dbReference type="Pfam" id="PF02773"/>
    </source>
</evidence>
<evidence type="ECO:0000259" key="13">
    <source>
        <dbReference type="Pfam" id="PF00438"/>
    </source>
</evidence>
<organism evidence="16 17">
    <name type="scientific">Eimeria brunetti</name>
    <dbReference type="NCBI Taxonomy" id="51314"/>
    <lineage>
        <taxon>Eukaryota</taxon>
        <taxon>Sar</taxon>
        <taxon>Alveolata</taxon>
        <taxon>Apicomplexa</taxon>
        <taxon>Conoidasida</taxon>
        <taxon>Coccidia</taxon>
        <taxon>Eucoccidiorida</taxon>
        <taxon>Eimeriorina</taxon>
        <taxon>Eimeriidae</taxon>
        <taxon>Eimeria</taxon>
    </lineage>
</organism>
<evidence type="ECO:0000259" key="14">
    <source>
        <dbReference type="Pfam" id="PF02772"/>
    </source>
</evidence>
<keyword evidence="5 11" id="KW-0479">Metal-binding</keyword>
<keyword evidence="8 11" id="KW-0460">Magnesium</keyword>
<dbReference type="VEuPathDB" id="ToxoDB:EBH_0060640"/>
<keyword evidence="6 11" id="KW-0547">Nucleotide-binding</keyword>
<evidence type="ECO:0000256" key="3">
    <source>
        <dbReference type="ARBA" id="ARBA00022563"/>
    </source>
</evidence>
<evidence type="ECO:0000256" key="6">
    <source>
        <dbReference type="ARBA" id="ARBA00022741"/>
    </source>
</evidence>
<evidence type="ECO:0000256" key="10">
    <source>
        <dbReference type="ARBA" id="ARBA00048344"/>
    </source>
</evidence>
<proteinExistence type="inferred from homology"/>
<dbReference type="EMBL" id="HG713450">
    <property type="protein sequence ID" value="CDJ53945.1"/>
    <property type="molecule type" value="Genomic_DNA"/>
</dbReference>
<dbReference type="SUPFAM" id="SSF55973">
    <property type="entry name" value="S-adenosylmethionine synthetase"/>
    <property type="match status" value="3"/>
</dbReference>
<dbReference type="FunFam" id="3.30.300.10:FF:000003">
    <property type="entry name" value="S-adenosylmethionine synthase"/>
    <property type="match status" value="1"/>
</dbReference>
<reference evidence="16" key="2">
    <citation type="submission" date="2013-10" db="EMBL/GenBank/DDBJ databases">
        <authorList>
            <person name="Aslett M."/>
        </authorList>
    </citation>
    <scope>NUCLEOTIDE SEQUENCE [LARGE SCALE GENOMIC DNA]</scope>
    <source>
        <strain evidence="16">Houghton</strain>
    </source>
</reference>
<evidence type="ECO:0000256" key="7">
    <source>
        <dbReference type="ARBA" id="ARBA00022840"/>
    </source>
</evidence>
<comment type="cofactor">
    <cofactor evidence="11">
        <name>K(+)</name>
        <dbReference type="ChEBI" id="CHEBI:29103"/>
    </cofactor>
    <text evidence="11">Binds 1 potassium ion per subunit. The potassium ion interacts primarily with the substrate.</text>
</comment>
<dbReference type="Gene3D" id="3.30.300.10">
    <property type="match status" value="3"/>
</dbReference>
<dbReference type="Pfam" id="PF02772">
    <property type="entry name" value="S-AdoMet_synt_M"/>
    <property type="match status" value="1"/>
</dbReference>